<feature type="domain" description="TRAP C4-dicarboxylate transport system permease DctM subunit" evidence="8">
    <location>
        <begin position="2"/>
        <end position="52"/>
    </location>
</feature>
<keyword evidence="2" id="KW-1003">Cell membrane</keyword>
<evidence type="ECO:0000259" key="8">
    <source>
        <dbReference type="Pfam" id="PF06808"/>
    </source>
</evidence>
<evidence type="ECO:0000256" key="6">
    <source>
        <dbReference type="ARBA" id="ARBA00023136"/>
    </source>
</evidence>
<proteinExistence type="predicted"/>
<name>A0A382S0H5_9ZZZZ</name>
<keyword evidence="6 7" id="KW-0472">Membrane</keyword>
<dbReference type="GO" id="GO:0022857">
    <property type="term" value="F:transmembrane transporter activity"/>
    <property type="evidence" value="ECO:0007669"/>
    <property type="project" value="TreeGrafter"/>
</dbReference>
<organism evidence="9">
    <name type="scientific">marine metagenome</name>
    <dbReference type="NCBI Taxonomy" id="408172"/>
    <lineage>
        <taxon>unclassified sequences</taxon>
        <taxon>metagenomes</taxon>
        <taxon>ecological metagenomes</taxon>
    </lineage>
</organism>
<keyword evidence="3" id="KW-0997">Cell inner membrane</keyword>
<dbReference type="InterPro" id="IPR010656">
    <property type="entry name" value="DctM"/>
</dbReference>
<keyword evidence="4 7" id="KW-0812">Transmembrane</keyword>
<evidence type="ECO:0000256" key="7">
    <source>
        <dbReference type="SAM" id="Phobius"/>
    </source>
</evidence>
<evidence type="ECO:0000256" key="2">
    <source>
        <dbReference type="ARBA" id="ARBA00022475"/>
    </source>
</evidence>
<reference evidence="9" key="1">
    <citation type="submission" date="2018-05" db="EMBL/GenBank/DDBJ databases">
        <authorList>
            <person name="Lanie J.A."/>
            <person name="Ng W.-L."/>
            <person name="Kazmierczak K.M."/>
            <person name="Andrzejewski T.M."/>
            <person name="Davidsen T.M."/>
            <person name="Wayne K.J."/>
            <person name="Tettelin H."/>
            <person name="Glass J.I."/>
            <person name="Rusch D."/>
            <person name="Podicherti R."/>
            <person name="Tsui H.-C.T."/>
            <person name="Winkler M.E."/>
        </authorList>
    </citation>
    <scope>NUCLEOTIDE SEQUENCE</scope>
</reference>
<dbReference type="PANTHER" id="PTHR33362">
    <property type="entry name" value="SIALIC ACID TRAP TRANSPORTER PERMEASE PROTEIN SIAT-RELATED"/>
    <property type="match status" value="1"/>
</dbReference>
<sequence>ANMELGFLTPPVGMNLFLAAYRFDEDMPKIYQATLPFFLVRLLAVGLITYIPIITLGLLY</sequence>
<evidence type="ECO:0000256" key="1">
    <source>
        <dbReference type="ARBA" id="ARBA00004429"/>
    </source>
</evidence>
<feature type="non-terminal residue" evidence="9">
    <location>
        <position position="1"/>
    </location>
</feature>
<dbReference type="AlphaFoldDB" id="A0A382S0H5"/>
<protein>
    <recommendedName>
        <fullName evidence="8">TRAP C4-dicarboxylate transport system permease DctM subunit domain-containing protein</fullName>
    </recommendedName>
</protein>
<evidence type="ECO:0000256" key="5">
    <source>
        <dbReference type="ARBA" id="ARBA00022989"/>
    </source>
</evidence>
<evidence type="ECO:0000313" key="9">
    <source>
        <dbReference type="EMBL" id="SVD02935.1"/>
    </source>
</evidence>
<keyword evidence="5 7" id="KW-1133">Transmembrane helix</keyword>
<dbReference type="GO" id="GO:0005886">
    <property type="term" value="C:plasma membrane"/>
    <property type="evidence" value="ECO:0007669"/>
    <property type="project" value="UniProtKB-SubCell"/>
</dbReference>
<dbReference type="Pfam" id="PF06808">
    <property type="entry name" value="DctM"/>
    <property type="match status" value="1"/>
</dbReference>
<comment type="subcellular location">
    <subcellularLocation>
        <location evidence="1">Cell inner membrane</location>
        <topology evidence="1">Multi-pass membrane protein</topology>
    </subcellularLocation>
</comment>
<dbReference type="PANTHER" id="PTHR33362:SF3">
    <property type="entry name" value="SIALIC ACID TRAP TRANSPORTER PERMEASE PROTEIN SIAT"/>
    <property type="match status" value="1"/>
</dbReference>
<evidence type="ECO:0000256" key="4">
    <source>
        <dbReference type="ARBA" id="ARBA00022692"/>
    </source>
</evidence>
<accession>A0A382S0H5</accession>
<gene>
    <name evidence="9" type="ORF">METZ01_LOCUS355789</name>
</gene>
<evidence type="ECO:0000256" key="3">
    <source>
        <dbReference type="ARBA" id="ARBA00022519"/>
    </source>
</evidence>
<feature type="transmembrane region" description="Helical" evidence="7">
    <location>
        <begin position="35"/>
        <end position="59"/>
    </location>
</feature>
<dbReference type="InterPro" id="IPR004681">
    <property type="entry name" value="TRAP_DctM"/>
</dbReference>
<dbReference type="EMBL" id="UINC01125240">
    <property type="protein sequence ID" value="SVD02935.1"/>
    <property type="molecule type" value="Genomic_DNA"/>
</dbReference>